<evidence type="ECO:0000256" key="12">
    <source>
        <dbReference type="ARBA" id="ARBA00023264"/>
    </source>
</evidence>
<dbReference type="Gene3D" id="2.60.40.2840">
    <property type="match status" value="1"/>
</dbReference>
<gene>
    <name evidence="15" type="ORF">BN980_GECA02s05367g</name>
</gene>
<evidence type="ECO:0000256" key="9">
    <source>
        <dbReference type="ARBA" id="ARBA00023098"/>
    </source>
</evidence>
<feature type="transmembrane region" description="Helical" evidence="13 14">
    <location>
        <begin position="95"/>
        <end position="117"/>
    </location>
</feature>
<keyword evidence="3 13" id="KW-0489">Methyltransferase</keyword>
<name>A0A0J9X4N9_GEOCN</name>
<evidence type="ECO:0000256" key="4">
    <source>
        <dbReference type="ARBA" id="ARBA00022679"/>
    </source>
</evidence>
<keyword evidence="9 13" id="KW-0443">Lipid metabolism</keyword>
<dbReference type="STRING" id="1173061.A0A0J9X4N9"/>
<dbReference type="HAMAP" id="MF_03217">
    <property type="entry name" value="PEMT"/>
    <property type="match status" value="1"/>
</dbReference>
<protein>
    <recommendedName>
        <fullName evidence="13 14">Phosphatidylethanolamine N-methyltransferase</fullName>
        <shortName evidence="13">PE methyltransferase</shortName>
        <shortName evidence="13 14">PEAMT</shortName>
        <shortName evidence="13">PEMT</shortName>
        <ecNumber evidence="13 14">2.1.1.17</ecNumber>
    </recommendedName>
</protein>
<feature type="transmembrane region" description="Helical" evidence="13 14">
    <location>
        <begin position="273"/>
        <end position="303"/>
    </location>
</feature>
<dbReference type="InterPro" id="IPR007318">
    <property type="entry name" value="Phopholipid_MeTrfase"/>
</dbReference>
<evidence type="ECO:0000256" key="6">
    <source>
        <dbReference type="ARBA" id="ARBA00022692"/>
    </source>
</evidence>
<feature type="transmembrane region" description="Helical" evidence="13 14">
    <location>
        <begin position="69"/>
        <end position="89"/>
    </location>
</feature>
<dbReference type="GO" id="GO:0006656">
    <property type="term" value="P:phosphatidylcholine biosynthetic process"/>
    <property type="evidence" value="ECO:0007669"/>
    <property type="project" value="UniProtKB-UniRule"/>
</dbReference>
<comment type="catalytic activity">
    <reaction evidence="13 14">
        <text>a 1,2-diacyl-sn-glycero-3-phosphoethanolamine + S-adenosyl-L-methionine = a 1,2-diacyl-sn-glycero-3-phospho-N-methylethanolamine + S-adenosyl-L-homocysteine + H(+)</text>
        <dbReference type="Rhea" id="RHEA:11164"/>
        <dbReference type="ChEBI" id="CHEBI:15378"/>
        <dbReference type="ChEBI" id="CHEBI:57856"/>
        <dbReference type="ChEBI" id="CHEBI:59789"/>
        <dbReference type="ChEBI" id="CHEBI:64573"/>
        <dbReference type="ChEBI" id="CHEBI:64612"/>
        <dbReference type="EC" id="2.1.1.17"/>
    </reaction>
</comment>
<keyword evidence="16" id="KW-1185">Reference proteome</keyword>
<dbReference type="OrthoDB" id="4583at2759"/>
<comment type="caution">
    <text evidence="13 14">Lacks conserved residue(s) required for the propagation of feature annotation.</text>
</comment>
<feature type="transmembrane region" description="Helical" evidence="13 14">
    <location>
        <begin position="370"/>
        <end position="394"/>
    </location>
</feature>
<accession>A0A0J9X4N9</accession>
<dbReference type="EMBL" id="CCBN010000002">
    <property type="protein sequence ID" value="CDO52067.1"/>
    <property type="molecule type" value="Genomic_DNA"/>
</dbReference>
<evidence type="ECO:0000256" key="3">
    <source>
        <dbReference type="ARBA" id="ARBA00022603"/>
    </source>
</evidence>
<evidence type="ECO:0000256" key="7">
    <source>
        <dbReference type="ARBA" id="ARBA00022824"/>
    </source>
</evidence>
<evidence type="ECO:0000256" key="1">
    <source>
        <dbReference type="ARBA" id="ARBA00004127"/>
    </source>
</evidence>
<dbReference type="UniPathway" id="UPA00753"/>
<dbReference type="Gene3D" id="1.20.120.1630">
    <property type="match status" value="1"/>
</dbReference>
<evidence type="ECO:0000313" key="15">
    <source>
        <dbReference type="EMBL" id="CDO52067.1"/>
    </source>
</evidence>
<dbReference type="Proteomes" id="UP000242525">
    <property type="component" value="Unassembled WGS sequence"/>
</dbReference>
<evidence type="ECO:0000256" key="11">
    <source>
        <dbReference type="ARBA" id="ARBA00023209"/>
    </source>
</evidence>
<comment type="subcellular location">
    <subcellularLocation>
        <location evidence="1">Endomembrane system</location>
        <topology evidence="1">Multi-pass membrane protein</topology>
    </subcellularLocation>
    <subcellularLocation>
        <location evidence="13 14">Endoplasmic reticulum membrane</location>
        <topology evidence="13 14">Multi-pass membrane protein</topology>
    </subcellularLocation>
</comment>
<dbReference type="PANTHER" id="PTHR32138">
    <property type="entry name" value="PHOSPHATIDYLETHANOLAMINE N-METHYLTRANSFERASE"/>
    <property type="match status" value="1"/>
</dbReference>
<feature type="transmembrane region" description="Helical" evidence="13 14">
    <location>
        <begin position="538"/>
        <end position="565"/>
    </location>
</feature>
<dbReference type="GO" id="GO:0005789">
    <property type="term" value="C:endoplasmic reticulum membrane"/>
    <property type="evidence" value="ECO:0007669"/>
    <property type="project" value="UniProtKB-SubCell"/>
</dbReference>
<keyword evidence="10 13" id="KW-0472">Membrane</keyword>
<feature type="transmembrane region" description="Helical" evidence="13 14">
    <location>
        <begin position="473"/>
        <end position="495"/>
    </location>
</feature>
<reference evidence="15" key="1">
    <citation type="submission" date="2014-03" db="EMBL/GenBank/DDBJ databases">
        <authorList>
            <person name="Casaregola S."/>
        </authorList>
    </citation>
    <scope>NUCLEOTIDE SEQUENCE [LARGE SCALE GENOMIC DNA]</scope>
    <source>
        <strain evidence="15">CLIB 918</strain>
    </source>
</reference>
<feature type="transmembrane region" description="Helical" evidence="13 14">
    <location>
        <begin position="206"/>
        <end position="226"/>
    </location>
</feature>
<dbReference type="InterPro" id="IPR016219">
    <property type="entry name" value="Phosphatid-EA_MeTrfase_fun"/>
</dbReference>
<dbReference type="Pfam" id="PF04191">
    <property type="entry name" value="PEMT"/>
    <property type="match status" value="2"/>
</dbReference>
<evidence type="ECO:0000256" key="10">
    <source>
        <dbReference type="ARBA" id="ARBA00023136"/>
    </source>
</evidence>
<dbReference type="GO" id="GO:0004608">
    <property type="term" value="F:phosphatidylethanolamine N-methyltransferase activity"/>
    <property type="evidence" value="ECO:0007669"/>
    <property type="project" value="UniProtKB-UniRule"/>
</dbReference>
<proteinExistence type="inferred from homology"/>
<sequence length="882" mass="100884">MTTDIDSTSSVATGVNFTKPAPVLKSQPQAEENEKEKKIYGRIPDGTLFVVPKTEDMVRTLFDPRVKKSFTDMLIVTVLVFYTSLYFILPPNWRVPVYAFLFAFWRLAYNGGIGWLLNQQSKYTRLTKFAHDHKLFDKVNENKLWHKILKHDLSSKLESDYDFYKAPLEYNTWLLFRHFVDLVLMSDFTNYILLAISCFSKSNQPILLVAGRWIAGISLFLFNLWVKLDAHRVVKDYAWYWGDFFFLEEIELTFDGVFELAPHPMYSIGYAGYYGICLMTASYTLFFASVLAHACQFVFLIFVENPHIEKTYNPTPVPKRKNTLESQASFKQRDSLLAESKDDSPQTVSNPKLPALLIFTNFQITRSSDVLTLLLAFYSVILVAVPKTTFWFFVTLLTAVSWRVFHNWGLGHILSSQSEDKGWTRLFLKYGKTPDDAYEQWQVIYNLSTIMSYISFFVVAIRQRESIEFVAYWPFKYIIGTMLIALQTWTSVSIYESLGEFGWFFGDFFYPEKAKTLTYSGIYRYLNNPERLFGISGVWGMALISGSASGYLVAFVWTIGSFYFIKSIEQPHMQKLYGNQIRAEAGLTKTIKRATEISLPLENTILIIQGFIDNLVKGISNHVETLLGHAKPKIQSGVKDTKTLLKEYPSKLTMVRLSDNLKDMDTSLYSLKVNGKTSGDIKVEFGTPIEVEWTADPKHSVRDWIGLYRVDENSSELVTNVSSRGHWSAVDETGFETHTSTIKVNNKSSGLVEFTGDALVWKTGEYQFRYHHDGKHNVVTISPKFSIVATPILADKFPELSKELLPIVQRIFTSSDYIPPVTINENWDLEEDVIVKRLVEAVQAYCAIDIASEVLASDQSVGQLALRIAQIKKFLQPFDSAK</sequence>
<evidence type="ECO:0000256" key="2">
    <source>
        <dbReference type="ARBA" id="ARBA00022516"/>
    </source>
</evidence>
<keyword evidence="4 13" id="KW-0808">Transferase</keyword>
<dbReference type="PIRSF" id="PIRSF000383">
    <property type="entry name" value="PEAMT"/>
    <property type="match status" value="1"/>
</dbReference>
<keyword evidence="2 13" id="KW-0444">Lipid biosynthesis</keyword>
<keyword evidence="11 13" id="KW-0594">Phospholipid biosynthesis</keyword>
<comment type="pathway">
    <text evidence="13 14">Phospholipid metabolism; phosphatidylcholine biosynthesis.</text>
</comment>
<evidence type="ECO:0000256" key="5">
    <source>
        <dbReference type="ARBA" id="ARBA00022691"/>
    </source>
</evidence>
<keyword evidence="6 13" id="KW-0812">Transmembrane</keyword>
<evidence type="ECO:0000256" key="8">
    <source>
        <dbReference type="ARBA" id="ARBA00022989"/>
    </source>
</evidence>
<keyword evidence="12 13" id="KW-1208">Phospholipid metabolism</keyword>
<evidence type="ECO:0000313" key="16">
    <source>
        <dbReference type="Proteomes" id="UP000242525"/>
    </source>
</evidence>
<dbReference type="GO" id="GO:0032259">
    <property type="term" value="P:methylation"/>
    <property type="evidence" value="ECO:0007669"/>
    <property type="project" value="UniProtKB-KW"/>
</dbReference>
<comment type="similarity">
    <text evidence="13 14">Belongs to the class VI-like SAM-binding methyltransferase superfamily. CHO2 family.</text>
</comment>
<dbReference type="SMR" id="A0A0J9X4N9"/>
<feature type="transmembrane region" description="Helical" evidence="13 14">
    <location>
        <begin position="443"/>
        <end position="461"/>
    </location>
</feature>
<dbReference type="PROSITE" id="PS51598">
    <property type="entry name" value="SAM_CHO2"/>
    <property type="match status" value="1"/>
</dbReference>
<dbReference type="EC" id="2.1.1.17" evidence="13 14"/>
<keyword evidence="8 13" id="KW-1133">Transmembrane helix</keyword>
<organism evidence="15 16">
    <name type="scientific">Geotrichum candidum</name>
    <name type="common">Oospora lactis</name>
    <name type="synonym">Dipodascus geotrichum</name>
    <dbReference type="NCBI Taxonomy" id="1173061"/>
    <lineage>
        <taxon>Eukaryota</taxon>
        <taxon>Fungi</taxon>
        <taxon>Dikarya</taxon>
        <taxon>Ascomycota</taxon>
        <taxon>Saccharomycotina</taxon>
        <taxon>Dipodascomycetes</taxon>
        <taxon>Dipodascales</taxon>
        <taxon>Dipodascaceae</taxon>
        <taxon>Geotrichum</taxon>
    </lineage>
</organism>
<dbReference type="AlphaFoldDB" id="A0A0J9X4N9"/>
<keyword evidence="5 13" id="KW-0949">S-adenosyl-L-methionine</keyword>
<dbReference type="PANTHER" id="PTHR32138:SF0">
    <property type="entry name" value="PHOSPHATIDYLETHANOLAMINE N-METHYLTRANSFERASE"/>
    <property type="match status" value="1"/>
</dbReference>
<comment type="function">
    <text evidence="13 14">Catalyzes the first step of the methylation pathway of phosphatidylcholine biosynthesis, the SAM-dependent methylation of phosphatidylethanolamine (PE) to phosphatidylmonomethylethanolamine (PMME).</text>
</comment>
<keyword evidence="7 13" id="KW-0256">Endoplasmic reticulum</keyword>
<evidence type="ECO:0000256" key="13">
    <source>
        <dbReference type="HAMAP-Rule" id="MF_03217"/>
    </source>
</evidence>
<evidence type="ECO:0000256" key="14">
    <source>
        <dbReference type="RuleBase" id="RU361122"/>
    </source>
</evidence>
<comment type="caution">
    <text evidence="15">The sequence shown here is derived from an EMBL/GenBank/DDBJ whole genome shotgun (WGS) entry which is preliminary data.</text>
</comment>